<feature type="transmembrane region" description="Helical" evidence="1">
    <location>
        <begin position="138"/>
        <end position="163"/>
    </location>
</feature>
<feature type="transmembrane region" description="Helical" evidence="1">
    <location>
        <begin position="221"/>
        <end position="238"/>
    </location>
</feature>
<dbReference type="EMBL" id="DVFZ01000019">
    <property type="protein sequence ID" value="HIQ81810.1"/>
    <property type="molecule type" value="Genomic_DNA"/>
</dbReference>
<protein>
    <submittedName>
        <fullName evidence="2">Uncharacterized protein</fullName>
    </submittedName>
</protein>
<comment type="caution">
    <text evidence="2">The sequence shown here is derived from an EMBL/GenBank/DDBJ whole genome shotgun (WGS) entry which is preliminary data.</text>
</comment>
<gene>
    <name evidence="2" type="ORF">IAA52_01770</name>
</gene>
<reference evidence="2" key="2">
    <citation type="journal article" date="2021" name="PeerJ">
        <title>Extensive microbial diversity within the chicken gut microbiome revealed by metagenomics and culture.</title>
        <authorList>
            <person name="Gilroy R."/>
            <person name="Ravi A."/>
            <person name="Getino M."/>
            <person name="Pursley I."/>
            <person name="Horton D.L."/>
            <person name="Alikhan N.F."/>
            <person name="Baker D."/>
            <person name="Gharbi K."/>
            <person name="Hall N."/>
            <person name="Watson M."/>
            <person name="Adriaenssens E.M."/>
            <person name="Foster-Nyarko E."/>
            <person name="Jarju S."/>
            <person name="Secka A."/>
            <person name="Antonio M."/>
            <person name="Oren A."/>
            <person name="Chaudhuri R.R."/>
            <person name="La Ragione R."/>
            <person name="Hildebrand F."/>
            <person name="Pallen M.J."/>
        </authorList>
    </citation>
    <scope>NUCLEOTIDE SEQUENCE</scope>
    <source>
        <strain evidence="2">ChiSjej6B24-2974</strain>
    </source>
</reference>
<keyword evidence="1" id="KW-0812">Transmembrane</keyword>
<evidence type="ECO:0000256" key="1">
    <source>
        <dbReference type="SAM" id="Phobius"/>
    </source>
</evidence>
<feature type="transmembrane region" description="Helical" evidence="1">
    <location>
        <begin position="40"/>
        <end position="58"/>
    </location>
</feature>
<feature type="transmembrane region" description="Helical" evidence="1">
    <location>
        <begin position="6"/>
        <end position="28"/>
    </location>
</feature>
<dbReference type="Proteomes" id="UP000824260">
    <property type="component" value="Unassembled WGS sequence"/>
</dbReference>
<reference evidence="2" key="1">
    <citation type="submission" date="2020-10" db="EMBL/GenBank/DDBJ databases">
        <authorList>
            <person name="Gilroy R."/>
        </authorList>
    </citation>
    <scope>NUCLEOTIDE SEQUENCE</scope>
    <source>
        <strain evidence="2">ChiSjej6B24-2974</strain>
    </source>
</reference>
<feature type="transmembrane region" description="Helical" evidence="1">
    <location>
        <begin position="94"/>
        <end position="118"/>
    </location>
</feature>
<evidence type="ECO:0000313" key="3">
    <source>
        <dbReference type="Proteomes" id="UP000824260"/>
    </source>
</evidence>
<feature type="transmembrane region" description="Helical" evidence="1">
    <location>
        <begin position="183"/>
        <end position="201"/>
    </location>
</feature>
<name>A0A9D0ZJR0_9FIRM</name>
<organism evidence="2 3">
    <name type="scientific">Candidatus Pullichristensenella stercorigallinarum</name>
    <dbReference type="NCBI Taxonomy" id="2840909"/>
    <lineage>
        <taxon>Bacteria</taxon>
        <taxon>Bacillati</taxon>
        <taxon>Bacillota</taxon>
        <taxon>Clostridia</taxon>
        <taxon>Candidatus Pullichristensenella</taxon>
    </lineage>
</organism>
<feature type="transmembrane region" description="Helical" evidence="1">
    <location>
        <begin position="64"/>
        <end position="82"/>
    </location>
</feature>
<keyword evidence="1" id="KW-1133">Transmembrane helix</keyword>
<accession>A0A9D0ZJR0</accession>
<keyword evidence="1" id="KW-0472">Membrane</keyword>
<dbReference type="AlphaFoldDB" id="A0A9D0ZJR0"/>
<sequence>MSTTTLVLWGLALFGGMLAIAAGESSIAVSITGKPFRPRLFLINCGFFIIVVSSKMWLAAKMIHAAYAIFSMAFLALHYGCAIRFGTGIRGLPVIWWTLLHIGLVVLTEGMLALMILFSSALNLPLETLIWLPTDGWLVPASGGIILNGILSMTNMFLVAFAVRAVRRMWQRRGGAQPRVALIILREVLLAVSFIGIYAYLAGQAITGQDGSSAGFARYLTEYSAVVLLCMPVLCVIAS</sequence>
<evidence type="ECO:0000313" key="2">
    <source>
        <dbReference type="EMBL" id="HIQ81810.1"/>
    </source>
</evidence>
<proteinExistence type="predicted"/>